<accession>A0ABD0K9L0</accession>
<comment type="caution">
    <text evidence="2">The sequence shown here is derived from an EMBL/GenBank/DDBJ whole genome shotgun (WGS) entry which is preliminary data.</text>
</comment>
<dbReference type="Proteomes" id="UP001519460">
    <property type="component" value="Unassembled WGS sequence"/>
</dbReference>
<dbReference type="EMBL" id="JACVVK020000221">
    <property type="protein sequence ID" value="KAK7483794.1"/>
    <property type="molecule type" value="Genomic_DNA"/>
</dbReference>
<feature type="compositionally biased region" description="Basic residues" evidence="1">
    <location>
        <begin position="51"/>
        <end position="78"/>
    </location>
</feature>
<organism evidence="2 3">
    <name type="scientific">Batillaria attramentaria</name>
    <dbReference type="NCBI Taxonomy" id="370345"/>
    <lineage>
        <taxon>Eukaryota</taxon>
        <taxon>Metazoa</taxon>
        <taxon>Spiralia</taxon>
        <taxon>Lophotrochozoa</taxon>
        <taxon>Mollusca</taxon>
        <taxon>Gastropoda</taxon>
        <taxon>Caenogastropoda</taxon>
        <taxon>Sorbeoconcha</taxon>
        <taxon>Cerithioidea</taxon>
        <taxon>Batillariidae</taxon>
        <taxon>Batillaria</taxon>
    </lineage>
</organism>
<keyword evidence="3" id="KW-1185">Reference proteome</keyword>
<name>A0ABD0K9L0_9CAEN</name>
<dbReference type="AlphaFoldDB" id="A0ABD0K9L0"/>
<proteinExistence type="predicted"/>
<sequence>MMKLLSNLLRLNLRTIHVSVSEISPPPTLRPGPQRGKTAEILTSTPYKQTLKGKKKPANRTRGRGASRGRGRGRGRKI</sequence>
<evidence type="ECO:0000256" key="1">
    <source>
        <dbReference type="SAM" id="MobiDB-lite"/>
    </source>
</evidence>
<feature type="region of interest" description="Disordered" evidence="1">
    <location>
        <begin position="22"/>
        <end position="78"/>
    </location>
</feature>
<gene>
    <name evidence="2" type="ORF">BaRGS_00025010</name>
</gene>
<protein>
    <submittedName>
        <fullName evidence="2">Uncharacterized protein</fullName>
    </submittedName>
</protein>
<evidence type="ECO:0000313" key="2">
    <source>
        <dbReference type="EMBL" id="KAK7483794.1"/>
    </source>
</evidence>
<reference evidence="2 3" key="1">
    <citation type="journal article" date="2023" name="Sci. Data">
        <title>Genome assembly of the Korean intertidal mud-creeper Batillaria attramentaria.</title>
        <authorList>
            <person name="Patra A.K."/>
            <person name="Ho P.T."/>
            <person name="Jun S."/>
            <person name="Lee S.J."/>
            <person name="Kim Y."/>
            <person name="Won Y.J."/>
        </authorList>
    </citation>
    <scope>NUCLEOTIDE SEQUENCE [LARGE SCALE GENOMIC DNA]</scope>
    <source>
        <strain evidence="2">Wonlab-2016</strain>
    </source>
</reference>
<evidence type="ECO:0000313" key="3">
    <source>
        <dbReference type="Proteomes" id="UP001519460"/>
    </source>
</evidence>